<keyword evidence="1" id="KW-0436">Ligase</keyword>
<dbReference type="Proteomes" id="UP000199258">
    <property type="component" value="Unassembled WGS sequence"/>
</dbReference>
<dbReference type="InterPro" id="IPR050580">
    <property type="entry name" value="2H_phosphoesterase_YjcG-like"/>
</dbReference>
<accession>A0A1G8LKY8</accession>
<dbReference type="Gene3D" id="3.90.1140.10">
    <property type="entry name" value="Cyclic phosphodiesterase"/>
    <property type="match status" value="1"/>
</dbReference>
<dbReference type="AlphaFoldDB" id="A0A1G8LKY8"/>
<evidence type="ECO:0000313" key="1">
    <source>
        <dbReference type="EMBL" id="SDI56364.1"/>
    </source>
</evidence>
<organism evidence="1 2">
    <name type="scientific">Arthrobacter subterraneus</name>
    <dbReference type="NCBI Taxonomy" id="335973"/>
    <lineage>
        <taxon>Bacteria</taxon>
        <taxon>Bacillati</taxon>
        <taxon>Actinomycetota</taxon>
        <taxon>Actinomycetes</taxon>
        <taxon>Micrococcales</taxon>
        <taxon>Micrococcaceae</taxon>
        <taxon>Arthrobacter</taxon>
    </lineage>
</organism>
<name>A0A1G8LKY8_9MICC</name>
<dbReference type="PANTHER" id="PTHR40037">
    <property type="entry name" value="PHOSPHOESTERASE YJCG-RELATED"/>
    <property type="match status" value="1"/>
</dbReference>
<gene>
    <name evidence="1" type="ORF">SAMN04488693_11432</name>
</gene>
<dbReference type="STRING" id="335973.SAMN04488693_11432"/>
<protein>
    <submittedName>
        <fullName evidence="1">2'-5' RNA ligase</fullName>
    </submittedName>
</protein>
<dbReference type="Pfam" id="PF13563">
    <property type="entry name" value="2_5_RNA_ligase2"/>
    <property type="match status" value="1"/>
</dbReference>
<dbReference type="GO" id="GO:0016874">
    <property type="term" value="F:ligase activity"/>
    <property type="evidence" value="ECO:0007669"/>
    <property type="project" value="UniProtKB-KW"/>
</dbReference>
<dbReference type="EMBL" id="FNDT01000014">
    <property type="protein sequence ID" value="SDI56364.1"/>
    <property type="molecule type" value="Genomic_DNA"/>
</dbReference>
<keyword evidence="2" id="KW-1185">Reference proteome</keyword>
<evidence type="ECO:0000313" key="2">
    <source>
        <dbReference type="Proteomes" id="UP000199258"/>
    </source>
</evidence>
<dbReference type="PANTHER" id="PTHR40037:SF1">
    <property type="entry name" value="PHOSPHOESTERASE SAOUHSC_00951-RELATED"/>
    <property type="match status" value="1"/>
</dbReference>
<sequence length="212" mass="23152">MAADRRVPSSIMSHPVSDTEQFQPTYIVGRRAVEGYSVGVVIAIPDPIAGELERWRASFGDPMAALVPPHITLITTTPATDWPSTIQHVREVAAAQCPFTVTLKSTGTFRPLTPVVFINVTEGFASCVDLHRRLQAGPLARDLEFPFHPHVTVAHDVSEANMDAAEQQLEDFEASFTVRTMGLYEHDVTGVWKLREELTFGQNAAAGEKAGA</sequence>
<dbReference type="OrthoDB" id="358773at2"/>
<dbReference type="SUPFAM" id="SSF55144">
    <property type="entry name" value="LigT-like"/>
    <property type="match status" value="1"/>
</dbReference>
<reference evidence="1 2" key="1">
    <citation type="submission" date="2016-10" db="EMBL/GenBank/DDBJ databases">
        <authorList>
            <person name="de Groot N.N."/>
        </authorList>
    </citation>
    <scope>NUCLEOTIDE SEQUENCE [LARGE SCALE GENOMIC DNA]</scope>
    <source>
        <strain evidence="1 2">NP_1H</strain>
    </source>
</reference>
<proteinExistence type="predicted"/>
<dbReference type="InterPro" id="IPR009097">
    <property type="entry name" value="Cyclic_Pdiesterase"/>
</dbReference>